<evidence type="ECO:0000256" key="12">
    <source>
        <dbReference type="ARBA" id="ARBA00023157"/>
    </source>
</evidence>
<reference evidence="16 17" key="1">
    <citation type="submission" date="2018-08" db="EMBL/GenBank/DDBJ databases">
        <title>Lysinibacillus sp. YLB-03 draft genome sequence.</title>
        <authorList>
            <person name="Yu L."/>
        </authorList>
    </citation>
    <scope>NUCLEOTIDE SEQUENCE [LARGE SCALE GENOMIC DNA]</scope>
    <source>
        <strain evidence="16 17">YLB-03</strain>
    </source>
</reference>
<keyword evidence="3 13" id="KW-0963">Cytoplasm</keyword>
<dbReference type="GO" id="GO:0019843">
    <property type="term" value="F:rRNA binding"/>
    <property type="evidence" value="ECO:0007669"/>
    <property type="project" value="UniProtKB-UniRule"/>
</dbReference>
<dbReference type="GO" id="GO:0046872">
    <property type="term" value="F:metal ion binding"/>
    <property type="evidence" value="ECO:0007669"/>
    <property type="project" value="UniProtKB-KW"/>
</dbReference>
<dbReference type="GO" id="GO:0070040">
    <property type="term" value="F:rRNA (adenine(2503)-C2-)-methyltransferase activity"/>
    <property type="evidence" value="ECO:0007669"/>
    <property type="project" value="UniProtKB-UniRule"/>
</dbReference>
<dbReference type="InterPro" id="IPR013785">
    <property type="entry name" value="Aldolase_TIM"/>
</dbReference>
<evidence type="ECO:0000256" key="3">
    <source>
        <dbReference type="ARBA" id="ARBA00022490"/>
    </source>
</evidence>
<dbReference type="InterPro" id="IPR007197">
    <property type="entry name" value="rSAM"/>
</dbReference>
<evidence type="ECO:0000259" key="15">
    <source>
        <dbReference type="PROSITE" id="PS51918"/>
    </source>
</evidence>
<accession>A0A396SDM5</accession>
<dbReference type="InterPro" id="IPR048641">
    <property type="entry name" value="RlmN_N"/>
</dbReference>
<sequence>MDQNNINERIQDLVEETEQKPVRREKKEKPQLRESIYSLRLDELQQWLTEHGEKAFRAGQIYEWLYEKRVKSFDDMSNLSKSLRENLKEHFALTTLSTLIKQESKDGTIKFLFQLQDGYSIETVLMRHEYGNSICVTTQVGCRIGCTFCASTLGGLKRHLMAGEIVEQVVKVQQELDEVGERVSHIVIMGIGEPFDNYDNMMNFLKVVNHDKGLNIGARHITVSTSGIVPKIYKFADEELQINFAVSLHAPNQEARQKLMPIARAYKLDELLEAVRYYTKKTGRRVSFEYGLMAGENDSVEVAEELADLIKGIKCHVNLIPINYVPERDYIRTSRSSIFAFEKALKKRGVNVTIRREQGADIAAACGQLRAQERQDEISR</sequence>
<dbReference type="EC" id="2.1.1.192" evidence="13"/>
<evidence type="ECO:0000256" key="6">
    <source>
        <dbReference type="ARBA" id="ARBA00022679"/>
    </source>
</evidence>
<dbReference type="PIRSF" id="PIRSF006004">
    <property type="entry name" value="CHP00048"/>
    <property type="match status" value="1"/>
</dbReference>
<feature type="binding site" evidence="13">
    <location>
        <position position="146"/>
    </location>
    <ligand>
        <name>[4Fe-4S] cluster</name>
        <dbReference type="ChEBI" id="CHEBI:49883"/>
        <note>4Fe-4S-S-AdoMet</note>
    </ligand>
</feature>
<keyword evidence="5 13" id="KW-0489">Methyltransferase</keyword>
<dbReference type="Pfam" id="PF21016">
    <property type="entry name" value="RlmN_N"/>
    <property type="match status" value="1"/>
</dbReference>
<dbReference type="PANTHER" id="PTHR30544:SF5">
    <property type="entry name" value="RADICAL SAM CORE DOMAIN-CONTAINING PROTEIN"/>
    <property type="match status" value="1"/>
</dbReference>
<protein>
    <recommendedName>
        <fullName evidence="13">Probable dual-specificity RNA methyltransferase RlmN</fullName>
        <ecNumber evidence="13">2.1.1.192</ecNumber>
    </recommendedName>
    <alternativeName>
        <fullName evidence="13">23S rRNA (adenine(2503)-C(2))-methyltransferase</fullName>
    </alternativeName>
    <alternativeName>
        <fullName evidence="13">23S rRNA m2A2503 methyltransferase</fullName>
    </alternativeName>
    <alternativeName>
        <fullName evidence="13">Ribosomal RNA large subunit methyltransferase N</fullName>
    </alternativeName>
    <alternativeName>
        <fullName evidence="13">tRNA (adenine(37)-C(2))-methyltransferase</fullName>
    </alternativeName>
    <alternativeName>
        <fullName evidence="13">tRNA m2A37 methyltransferase</fullName>
    </alternativeName>
</protein>
<dbReference type="PANTHER" id="PTHR30544">
    <property type="entry name" value="23S RRNA METHYLTRANSFERASE"/>
    <property type="match status" value="1"/>
</dbReference>
<evidence type="ECO:0000256" key="11">
    <source>
        <dbReference type="ARBA" id="ARBA00023014"/>
    </source>
</evidence>
<comment type="caution">
    <text evidence="13">Lacks conserved residue(s) required for the propagation of feature annotation.</text>
</comment>
<keyword evidence="2 13" id="KW-0004">4Fe-4S</keyword>
<dbReference type="RefSeq" id="WP_118874707.1">
    <property type="nucleotide sequence ID" value="NZ_QWEI01000001.1"/>
</dbReference>
<dbReference type="GO" id="GO:0030488">
    <property type="term" value="P:tRNA methylation"/>
    <property type="evidence" value="ECO:0007669"/>
    <property type="project" value="UniProtKB-UniRule"/>
</dbReference>
<dbReference type="OrthoDB" id="9793973at2"/>
<feature type="binding site" evidence="13">
    <location>
        <position position="149"/>
    </location>
    <ligand>
        <name>[4Fe-4S] cluster</name>
        <dbReference type="ChEBI" id="CHEBI:49883"/>
        <note>4Fe-4S-S-AdoMet</note>
    </ligand>
</feature>
<feature type="binding site" evidence="13">
    <location>
        <position position="323"/>
    </location>
    <ligand>
        <name>S-adenosyl-L-methionine</name>
        <dbReference type="ChEBI" id="CHEBI:59789"/>
    </ligand>
</feature>
<dbReference type="HAMAP" id="MF_01849">
    <property type="entry name" value="RNA_methyltr_RlmN"/>
    <property type="match status" value="1"/>
</dbReference>
<evidence type="ECO:0000256" key="9">
    <source>
        <dbReference type="ARBA" id="ARBA00022723"/>
    </source>
</evidence>
<feature type="binding site" evidence="13">
    <location>
        <position position="142"/>
    </location>
    <ligand>
        <name>[4Fe-4S] cluster</name>
        <dbReference type="ChEBI" id="CHEBI:49883"/>
        <note>4Fe-4S-S-AdoMet</note>
    </ligand>
</feature>
<evidence type="ECO:0000313" key="16">
    <source>
        <dbReference type="EMBL" id="RHW39696.1"/>
    </source>
</evidence>
<feature type="binding site" evidence="13">
    <location>
        <begin position="247"/>
        <end position="249"/>
    </location>
    <ligand>
        <name>S-adenosyl-L-methionine</name>
        <dbReference type="ChEBI" id="CHEBI:59789"/>
    </ligand>
</feature>
<evidence type="ECO:0000313" key="17">
    <source>
        <dbReference type="Proteomes" id="UP000265692"/>
    </source>
</evidence>
<feature type="binding site" evidence="13">
    <location>
        <begin position="192"/>
        <end position="193"/>
    </location>
    <ligand>
        <name>S-adenosyl-L-methionine</name>
        <dbReference type="ChEBI" id="CHEBI:59789"/>
    </ligand>
</feature>
<dbReference type="InterPro" id="IPR058240">
    <property type="entry name" value="rSAM_sf"/>
</dbReference>
<keyword evidence="10 13" id="KW-0408">Iron</keyword>
<evidence type="ECO:0000256" key="2">
    <source>
        <dbReference type="ARBA" id="ARBA00022485"/>
    </source>
</evidence>
<keyword evidence="12 13" id="KW-1015">Disulfide bond</keyword>
<dbReference type="InterPro" id="IPR027492">
    <property type="entry name" value="RNA_MTrfase_RlmN"/>
</dbReference>
<dbReference type="CDD" id="cd01335">
    <property type="entry name" value="Radical_SAM"/>
    <property type="match status" value="1"/>
</dbReference>
<keyword evidence="6 13" id="KW-0808">Transferase</keyword>
<proteinExistence type="inferred from homology"/>
<feature type="compositionally biased region" description="Basic and acidic residues" evidence="14">
    <location>
        <begin position="9"/>
        <end position="29"/>
    </location>
</feature>
<dbReference type="SFLD" id="SFLDS00029">
    <property type="entry name" value="Radical_SAM"/>
    <property type="match status" value="1"/>
</dbReference>
<feature type="region of interest" description="Disordered" evidence="14">
    <location>
        <begin position="1"/>
        <end position="29"/>
    </location>
</feature>
<evidence type="ECO:0000256" key="5">
    <source>
        <dbReference type="ARBA" id="ARBA00022603"/>
    </source>
</evidence>
<evidence type="ECO:0000256" key="10">
    <source>
        <dbReference type="ARBA" id="ARBA00023004"/>
    </source>
</evidence>
<gene>
    <name evidence="13 16" type="primary">rlmN</name>
    <name evidence="16" type="ORF">D1B33_02260</name>
</gene>
<dbReference type="EMBL" id="QWEI01000001">
    <property type="protein sequence ID" value="RHW39696.1"/>
    <property type="molecule type" value="Genomic_DNA"/>
</dbReference>
<dbReference type="Gene3D" id="3.20.20.70">
    <property type="entry name" value="Aldolase class I"/>
    <property type="match status" value="1"/>
</dbReference>
<dbReference type="Pfam" id="PF04055">
    <property type="entry name" value="Radical_SAM"/>
    <property type="match status" value="1"/>
</dbReference>
<dbReference type="GO" id="GO:0051539">
    <property type="term" value="F:4 iron, 4 sulfur cluster binding"/>
    <property type="evidence" value="ECO:0007669"/>
    <property type="project" value="UniProtKB-UniRule"/>
</dbReference>
<dbReference type="Proteomes" id="UP000265692">
    <property type="component" value="Unassembled WGS sequence"/>
</dbReference>
<evidence type="ECO:0000256" key="4">
    <source>
        <dbReference type="ARBA" id="ARBA00022552"/>
    </source>
</evidence>
<evidence type="ECO:0000256" key="13">
    <source>
        <dbReference type="HAMAP-Rule" id="MF_01849"/>
    </source>
</evidence>
<comment type="miscellaneous">
    <text evidence="13">Reaction proceeds by a ping-pong mechanism involving intermediate methylation of a conserved cysteine residue.</text>
</comment>
<comment type="caution">
    <text evidence="16">The sequence shown here is derived from an EMBL/GenBank/DDBJ whole genome shotgun (WGS) entry which is preliminary data.</text>
</comment>
<dbReference type="SFLD" id="SFLDF00275">
    <property type="entry name" value="adenosine_C2_methyltransferase"/>
    <property type="match status" value="1"/>
</dbReference>
<keyword evidence="17" id="KW-1185">Reference proteome</keyword>
<name>A0A396SDM5_9BACL</name>
<dbReference type="NCBIfam" id="TIGR00048">
    <property type="entry name" value="rRNA_mod_RlmN"/>
    <property type="match status" value="1"/>
</dbReference>
<evidence type="ECO:0000256" key="8">
    <source>
        <dbReference type="ARBA" id="ARBA00022694"/>
    </source>
</evidence>
<dbReference type="SFLD" id="SFLDG01062">
    <property type="entry name" value="methyltransferase_(Class_A)"/>
    <property type="match status" value="1"/>
</dbReference>
<keyword evidence="9 13" id="KW-0479">Metal-binding</keyword>
<dbReference type="Gene3D" id="1.10.150.530">
    <property type="match status" value="1"/>
</dbReference>
<dbReference type="GO" id="GO:0002935">
    <property type="term" value="F:tRNA (adenine(37)-C2)-methyltransferase activity"/>
    <property type="evidence" value="ECO:0007669"/>
    <property type="project" value="UniProtKB-UniRule"/>
</dbReference>
<dbReference type="PROSITE" id="PS51918">
    <property type="entry name" value="RADICAL_SAM"/>
    <property type="match status" value="1"/>
</dbReference>
<comment type="subcellular location">
    <subcellularLocation>
        <location evidence="1 13">Cytoplasm</location>
    </subcellularLocation>
</comment>
<evidence type="ECO:0000256" key="7">
    <source>
        <dbReference type="ARBA" id="ARBA00022691"/>
    </source>
</evidence>
<dbReference type="GO" id="GO:0005737">
    <property type="term" value="C:cytoplasm"/>
    <property type="evidence" value="ECO:0007669"/>
    <property type="project" value="UniProtKB-SubCell"/>
</dbReference>
<comment type="catalytic activity">
    <reaction evidence="13">
        <text>adenosine(37) in tRNA + 2 reduced [2Fe-2S]-[ferredoxin] + 2 S-adenosyl-L-methionine = 2-methyladenosine(37) in tRNA + 5'-deoxyadenosine + L-methionine + 2 oxidized [2Fe-2S]-[ferredoxin] + S-adenosyl-L-homocysteine</text>
        <dbReference type="Rhea" id="RHEA:43332"/>
        <dbReference type="Rhea" id="RHEA-COMP:10000"/>
        <dbReference type="Rhea" id="RHEA-COMP:10001"/>
        <dbReference type="Rhea" id="RHEA-COMP:10162"/>
        <dbReference type="Rhea" id="RHEA-COMP:10485"/>
        <dbReference type="ChEBI" id="CHEBI:17319"/>
        <dbReference type="ChEBI" id="CHEBI:33737"/>
        <dbReference type="ChEBI" id="CHEBI:33738"/>
        <dbReference type="ChEBI" id="CHEBI:57844"/>
        <dbReference type="ChEBI" id="CHEBI:57856"/>
        <dbReference type="ChEBI" id="CHEBI:59789"/>
        <dbReference type="ChEBI" id="CHEBI:74411"/>
        <dbReference type="ChEBI" id="CHEBI:74497"/>
        <dbReference type="EC" id="2.1.1.192"/>
    </reaction>
</comment>
<comment type="cofactor">
    <cofactor evidence="13">
        <name>[4Fe-4S] cluster</name>
        <dbReference type="ChEBI" id="CHEBI:49883"/>
    </cofactor>
    <text evidence="13">Binds 1 [4Fe-4S] cluster. The cluster is coordinated with 3 cysteines and an exchangeable S-adenosyl-L-methionine.</text>
</comment>
<dbReference type="SUPFAM" id="SSF102114">
    <property type="entry name" value="Radical SAM enzymes"/>
    <property type="match status" value="1"/>
</dbReference>
<keyword evidence="8 13" id="KW-0819">tRNA processing</keyword>
<organism evidence="16 17">
    <name type="scientific">Ureibacillus yapensis</name>
    <dbReference type="NCBI Taxonomy" id="2304605"/>
    <lineage>
        <taxon>Bacteria</taxon>
        <taxon>Bacillati</taxon>
        <taxon>Bacillota</taxon>
        <taxon>Bacilli</taxon>
        <taxon>Bacillales</taxon>
        <taxon>Caryophanaceae</taxon>
        <taxon>Ureibacillus</taxon>
    </lineage>
</organism>
<dbReference type="InterPro" id="IPR004383">
    <property type="entry name" value="rRNA_lsu_MTrfase_RlmN/Cfr"/>
</dbReference>
<comment type="function">
    <text evidence="13">Specifically methylates position 2 of adenine 2503 in 23S rRNA and position 2 of adenine 37 in tRNAs.</text>
</comment>
<feature type="active site" description="Proton acceptor" evidence="13">
    <location>
        <position position="122"/>
    </location>
</feature>
<feature type="binding site" evidence="13">
    <location>
        <position position="224"/>
    </location>
    <ligand>
        <name>S-adenosyl-L-methionine</name>
        <dbReference type="ChEBI" id="CHEBI:59789"/>
    </ligand>
</feature>
<comment type="catalytic activity">
    <reaction evidence="13">
        <text>adenosine(2503) in 23S rRNA + 2 reduced [2Fe-2S]-[ferredoxin] + 2 S-adenosyl-L-methionine = 2-methyladenosine(2503) in 23S rRNA + 5'-deoxyadenosine + L-methionine + 2 oxidized [2Fe-2S]-[ferredoxin] + S-adenosyl-L-homocysteine</text>
        <dbReference type="Rhea" id="RHEA:42916"/>
        <dbReference type="Rhea" id="RHEA-COMP:10000"/>
        <dbReference type="Rhea" id="RHEA-COMP:10001"/>
        <dbReference type="Rhea" id="RHEA-COMP:10152"/>
        <dbReference type="Rhea" id="RHEA-COMP:10282"/>
        <dbReference type="ChEBI" id="CHEBI:17319"/>
        <dbReference type="ChEBI" id="CHEBI:33737"/>
        <dbReference type="ChEBI" id="CHEBI:33738"/>
        <dbReference type="ChEBI" id="CHEBI:57844"/>
        <dbReference type="ChEBI" id="CHEBI:57856"/>
        <dbReference type="ChEBI" id="CHEBI:59789"/>
        <dbReference type="ChEBI" id="CHEBI:74411"/>
        <dbReference type="ChEBI" id="CHEBI:74497"/>
        <dbReference type="EC" id="2.1.1.192"/>
    </reaction>
</comment>
<keyword evidence="4 13" id="KW-0698">rRNA processing</keyword>
<dbReference type="AlphaFoldDB" id="A0A396SDM5"/>
<comment type="similarity">
    <text evidence="13">Belongs to the radical SAM superfamily. RlmN family.</text>
</comment>
<keyword evidence="7 13" id="KW-0949">S-adenosyl-L-methionine</keyword>
<dbReference type="GO" id="GO:0000049">
    <property type="term" value="F:tRNA binding"/>
    <property type="evidence" value="ECO:0007669"/>
    <property type="project" value="UniProtKB-UniRule"/>
</dbReference>
<feature type="active site" description="S-methylcysteine intermediate" evidence="13">
    <location>
        <position position="366"/>
    </location>
</feature>
<dbReference type="GO" id="GO:0070475">
    <property type="term" value="P:rRNA base methylation"/>
    <property type="evidence" value="ECO:0007669"/>
    <property type="project" value="UniProtKB-UniRule"/>
</dbReference>
<feature type="domain" description="Radical SAM core" evidence="15">
    <location>
        <begin position="128"/>
        <end position="361"/>
    </location>
</feature>
<dbReference type="FunFam" id="3.20.20.70:FF:000014">
    <property type="entry name" value="Probable dual-specificity RNA methyltransferase RlmN"/>
    <property type="match status" value="1"/>
</dbReference>
<evidence type="ECO:0000256" key="14">
    <source>
        <dbReference type="SAM" id="MobiDB-lite"/>
    </source>
</evidence>
<keyword evidence="11 13" id="KW-0411">Iron-sulfur</keyword>
<dbReference type="InterPro" id="IPR040072">
    <property type="entry name" value="Methyltransferase_A"/>
</dbReference>
<evidence type="ECO:0000256" key="1">
    <source>
        <dbReference type="ARBA" id="ARBA00004496"/>
    </source>
</evidence>